<keyword evidence="2" id="KW-0812">Transmembrane</keyword>
<sequence length="292" mass="30051">MTYPPNFGEHHPANPASGQPGGWGPPPPPPYPPQPDPTTPYPAPPAYGQQPPYGAVPQYGVPGFPPPPPPPRKSKTTPIVISVVALVLVLCVGVVTSLYLIGKNAAEKTGDAIDAATSGDKRTESTSAPTAAPTTEAPKATIRLTEPAKLGGRPKLTDADIADVAETMREGLAADPGVRKSFSAFYGDIDKENVVVVAAAERDVPLPGPTLGGIFVGLGKGGLDVTNQTAVSTGAYGGAAKCGDSKASGSVDVAVCAWADEGSIGMVMWYFKKAKQVKAEFPKLRAQIESKS</sequence>
<feature type="region of interest" description="Disordered" evidence="1">
    <location>
        <begin position="116"/>
        <end position="138"/>
    </location>
</feature>
<reference evidence="3 4" key="1">
    <citation type="submission" date="2016-10" db="EMBL/GenBank/DDBJ databases">
        <authorList>
            <person name="de Groot N.N."/>
        </authorList>
    </citation>
    <scope>NUCLEOTIDE SEQUENCE [LARGE SCALE GENOMIC DNA]</scope>
    <source>
        <strain evidence="3 4">DSM 43019</strain>
    </source>
</reference>
<accession>A0A1I2JMZ0</accession>
<evidence type="ECO:0000256" key="1">
    <source>
        <dbReference type="SAM" id="MobiDB-lite"/>
    </source>
</evidence>
<name>A0A1I2JMZ0_9ACTN</name>
<dbReference type="RefSeq" id="WP_093619789.1">
    <property type="nucleotide sequence ID" value="NZ_BOMT01000072.1"/>
</dbReference>
<evidence type="ECO:0000313" key="3">
    <source>
        <dbReference type="EMBL" id="SFF55954.1"/>
    </source>
</evidence>
<keyword evidence="4" id="KW-1185">Reference proteome</keyword>
<dbReference type="EMBL" id="FONV01000013">
    <property type="protein sequence ID" value="SFF55954.1"/>
    <property type="molecule type" value="Genomic_DNA"/>
</dbReference>
<gene>
    <name evidence="3" type="ORF">SAMN05421541_11399</name>
</gene>
<keyword evidence="2" id="KW-1133">Transmembrane helix</keyword>
<evidence type="ECO:0000256" key="2">
    <source>
        <dbReference type="SAM" id="Phobius"/>
    </source>
</evidence>
<feature type="compositionally biased region" description="Low complexity" evidence="1">
    <location>
        <begin position="125"/>
        <end position="138"/>
    </location>
</feature>
<feature type="compositionally biased region" description="Low complexity" evidence="1">
    <location>
        <begin position="46"/>
        <end position="55"/>
    </location>
</feature>
<feature type="transmembrane region" description="Helical" evidence="2">
    <location>
        <begin position="79"/>
        <end position="101"/>
    </location>
</feature>
<dbReference type="Proteomes" id="UP000199645">
    <property type="component" value="Unassembled WGS sequence"/>
</dbReference>
<protein>
    <submittedName>
        <fullName evidence="3">Uncharacterized protein</fullName>
    </submittedName>
</protein>
<evidence type="ECO:0000313" key="4">
    <source>
        <dbReference type="Proteomes" id="UP000199645"/>
    </source>
</evidence>
<organism evidence="3 4">
    <name type="scientific">Actinoplanes philippinensis</name>
    <dbReference type="NCBI Taxonomy" id="35752"/>
    <lineage>
        <taxon>Bacteria</taxon>
        <taxon>Bacillati</taxon>
        <taxon>Actinomycetota</taxon>
        <taxon>Actinomycetes</taxon>
        <taxon>Micromonosporales</taxon>
        <taxon>Micromonosporaceae</taxon>
        <taxon>Actinoplanes</taxon>
    </lineage>
</organism>
<keyword evidence="2" id="KW-0472">Membrane</keyword>
<dbReference type="STRING" id="35752.SAMN05421541_11399"/>
<dbReference type="OrthoDB" id="3868477at2"/>
<feature type="compositionally biased region" description="Pro residues" evidence="1">
    <location>
        <begin position="23"/>
        <end position="45"/>
    </location>
</feature>
<dbReference type="AlphaFoldDB" id="A0A1I2JMZ0"/>
<proteinExistence type="predicted"/>
<feature type="region of interest" description="Disordered" evidence="1">
    <location>
        <begin position="1"/>
        <end position="74"/>
    </location>
</feature>